<evidence type="ECO:0000313" key="1">
    <source>
        <dbReference type="EMBL" id="NRF69031.1"/>
    </source>
</evidence>
<dbReference type="Pfam" id="PF07931">
    <property type="entry name" value="CPT"/>
    <property type="match status" value="1"/>
</dbReference>
<dbReference type="SUPFAM" id="SSF52540">
    <property type="entry name" value="P-loop containing nucleoside triphosphate hydrolases"/>
    <property type="match status" value="1"/>
</dbReference>
<dbReference type="InterPro" id="IPR012853">
    <property type="entry name" value="CPT"/>
</dbReference>
<dbReference type="PIRSF" id="PIRSF007531">
    <property type="entry name" value="CPT"/>
    <property type="match status" value="1"/>
</dbReference>
<dbReference type="RefSeq" id="WP_173125290.1">
    <property type="nucleotide sequence ID" value="NZ_JABRWJ010000005.1"/>
</dbReference>
<protein>
    <submittedName>
        <fullName evidence="1">AAA family ATPase</fullName>
    </submittedName>
</protein>
<sequence length="188" mass="21189">MSGKIVLLNGPSSSGKSTLARAVQARIGEPFWHYSIDHLLAAGILPRSRIDNGEFPWPTLRPQFFDGFHRSIAALADGGNNLIVEHIVETRDWMTRLLLLLEHHDVFFVGIHCPLVELERRERERGDRRIGEARADFEVTHTFGIYDFQIDGTAPSDSTAAAVIDAWQRRTSPSAFVRMREGLRRAAT</sequence>
<reference evidence="1 2" key="1">
    <citation type="submission" date="2020-05" db="EMBL/GenBank/DDBJ databases">
        <title>Aquincola sp. isolate from soil.</title>
        <authorList>
            <person name="Han J."/>
            <person name="Kim D.-U."/>
        </authorList>
    </citation>
    <scope>NUCLEOTIDE SEQUENCE [LARGE SCALE GENOMIC DNA]</scope>
    <source>
        <strain evidence="1 2">S2</strain>
    </source>
</reference>
<dbReference type="Gene3D" id="3.40.50.300">
    <property type="entry name" value="P-loop containing nucleotide triphosphate hydrolases"/>
    <property type="match status" value="1"/>
</dbReference>
<evidence type="ECO:0000313" key="2">
    <source>
        <dbReference type="Proteomes" id="UP000737171"/>
    </source>
</evidence>
<gene>
    <name evidence="1" type="ORF">HLB44_18720</name>
</gene>
<organism evidence="1 2">
    <name type="scientific">Pseudaquabacterium terrae</name>
    <dbReference type="NCBI Taxonomy" id="2732868"/>
    <lineage>
        <taxon>Bacteria</taxon>
        <taxon>Pseudomonadati</taxon>
        <taxon>Pseudomonadota</taxon>
        <taxon>Betaproteobacteria</taxon>
        <taxon>Burkholderiales</taxon>
        <taxon>Sphaerotilaceae</taxon>
        <taxon>Pseudaquabacterium</taxon>
    </lineage>
</organism>
<dbReference type="EMBL" id="JABRWJ010000005">
    <property type="protein sequence ID" value="NRF69031.1"/>
    <property type="molecule type" value="Genomic_DNA"/>
</dbReference>
<proteinExistence type="predicted"/>
<dbReference type="InterPro" id="IPR027417">
    <property type="entry name" value="P-loop_NTPase"/>
</dbReference>
<keyword evidence="2" id="KW-1185">Reference proteome</keyword>
<comment type="caution">
    <text evidence="1">The sequence shown here is derived from an EMBL/GenBank/DDBJ whole genome shotgun (WGS) entry which is preliminary data.</text>
</comment>
<dbReference type="Proteomes" id="UP000737171">
    <property type="component" value="Unassembled WGS sequence"/>
</dbReference>
<accession>A0ABX2EKB1</accession>
<name>A0ABX2EKB1_9BURK</name>